<dbReference type="SUPFAM" id="SSF63825">
    <property type="entry name" value="YWTD domain"/>
    <property type="match status" value="1"/>
</dbReference>
<dbReference type="RefSeq" id="WP_147930329.1">
    <property type="nucleotide sequence ID" value="NZ_VOXD01000010.1"/>
</dbReference>
<keyword evidence="1" id="KW-0732">Signal</keyword>
<accession>A0A5C7FU04</accession>
<name>A0A5C7FU04_9BACT</name>
<evidence type="ECO:0000313" key="2">
    <source>
        <dbReference type="EMBL" id="TXF90009.1"/>
    </source>
</evidence>
<dbReference type="Proteomes" id="UP000321907">
    <property type="component" value="Unassembled WGS sequence"/>
</dbReference>
<organism evidence="2 3">
    <name type="scientific">Neolewinella aurantiaca</name>
    <dbReference type="NCBI Taxonomy" id="2602767"/>
    <lineage>
        <taxon>Bacteria</taxon>
        <taxon>Pseudomonadati</taxon>
        <taxon>Bacteroidota</taxon>
        <taxon>Saprospiria</taxon>
        <taxon>Saprospirales</taxon>
        <taxon>Lewinellaceae</taxon>
        <taxon>Neolewinella</taxon>
    </lineage>
</organism>
<gene>
    <name evidence="2" type="ORF">FUA23_08645</name>
</gene>
<feature type="chain" id="PRO_5023055628" description="DUF5050 domain-containing protein" evidence="1">
    <location>
        <begin position="21"/>
        <end position="304"/>
    </location>
</feature>
<evidence type="ECO:0008006" key="4">
    <source>
        <dbReference type="Google" id="ProtNLM"/>
    </source>
</evidence>
<sequence>MKNHFLFILCLLFLCTSCNDDDDPITPAPGETTGPQYIENLDFSASINETSEIQDFDVENGFLYFIYDQAIYSIDLNSGTNTAELVIEDSTDWPNTLKVIGSTLYYQGDSWAQSQDIKVVDLNNVSAGVQSTHSIVGISRSQLSKDSGKLYYTSSIDAYSPINNFYEFSQSSPDRLIATDDFIHPANMRVIDNYLYFSSKNEVRRFDLSSSTEESVLLYTVPGTGDDNEYEDIIGFDIKDDVVYFTQLGDNKLYAKDLQQPDEAAVVLRSNNDEGVTGYGKIIVADDKLYVKKIIEKQLEIFGI</sequence>
<proteinExistence type="predicted"/>
<evidence type="ECO:0000256" key="1">
    <source>
        <dbReference type="SAM" id="SignalP"/>
    </source>
</evidence>
<keyword evidence="3" id="KW-1185">Reference proteome</keyword>
<dbReference type="OrthoDB" id="1447720at2"/>
<evidence type="ECO:0000313" key="3">
    <source>
        <dbReference type="Proteomes" id="UP000321907"/>
    </source>
</evidence>
<dbReference type="AlphaFoldDB" id="A0A5C7FU04"/>
<protein>
    <recommendedName>
        <fullName evidence="4">DUF5050 domain-containing protein</fullName>
    </recommendedName>
</protein>
<comment type="caution">
    <text evidence="2">The sequence shown here is derived from an EMBL/GenBank/DDBJ whole genome shotgun (WGS) entry which is preliminary data.</text>
</comment>
<dbReference type="EMBL" id="VOXD01000010">
    <property type="protein sequence ID" value="TXF90009.1"/>
    <property type="molecule type" value="Genomic_DNA"/>
</dbReference>
<reference evidence="2 3" key="1">
    <citation type="submission" date="2019-08" db="EMBL/GenBank/DDBJ databases">
        <title>Lewinella sp. strain SSH13 Genome sequencing and assembly.</title>
        <authorList>
            <person name="Kim I."/>
        </authorList>
    </citation>
    <scope>NUCLEOTIDE SEQUENCE [LARGE SCALE GENOMIC DNA]</scope>
    <source>
        <strain evidence="2 3">SSH13</strain>
    </source>
</reference>
<feature type="signal peptide" evidence="1">
    <location>
        <begin position="1"/>
        <end position="20"/>
    </location>
</feature>